<protein>
    <submittedName>
        <fullName evidence="1">Acetyl esterase</fullName>
    </submittedName>
</protein>
<dbReference type="GeneID" id="97501822"/>
<accession>W4N7B0</accession>
<dbReference type="InterPro" id="IPR000801">
    <property type="entry name" value="Esterase-like"/>
</dbReference>
<dbReference type="SUPFAM" id="SSF53474">
    <property type="entry name" value="alpha/beta-Hydrolases"/>
    <property type="match status" value="1"/>
</dbReference>
<dbReference type="Pfam" id="PF00756">
    <property type="entry name" value="Esterase"/>
    <property type="match status" value="1"/>
</dbReference>
<dbReference type="InterPro" id="IPR029058">
    <property type="entry name" value="AB_hydrolase_fold"/>
</dbReference>
<name>W4N7B0_9BIFI</name>
<dbReference type="STRING" id="1435051.BMOU_1790"/>
<dbReference type="PATRIC" id="fig|1435051.3.peg.1779"/>
<dbReference type="Proteomes" id="UP000019155">
    <property type="component" value="Unassembled WGS sequence"/>
</dbReference>
<evidence type="ECO:0000313" key="1">
    <source>
        <dbReference type="EMBL" id="ETY70927.1"/>
    </source>
</evidence>
<sequence length="270" mass="29992">MAVLDISFASNALKRKTSMKAIIPTDPYDTDTGTAPEYGESDNLMRSLYLLHGYGGDCNDWIDNTDIQRLAKNHRIAVFLPSGENSFYVDSAMRGDWESFIVDELVPFTRRMFNVSHAAANTFIAGNSMGGFGALNLGLGHPEIFGKIAALSSALILDTINGVEPGYRDPIADYDYYRSVFGDLRKIAGGPNDPRERMHTAVREGSMQPLYLACGGEDFLIEHNRAFAASARELGVDVVYEEHPGVHDWTFWNQHITTAIEWMADKEGNR</sequence>
<dbReference type="PANTHER" id="PTHR48098:SF1">
    <property type="entry name" value="DIACYLGLYCEROL ACYLTRANSFERASE_MYCOLYLTRANSFERASE AG85A"/>
    <property type="match status" value="1"/>
</dbReference>
<keyword evidence="2" id="KW-1185">Reference proteome</keyword>
<organism evidence="1 2">
    <name type="scientific">Bifidobacterium moukalabense DSM 27321</name>
    <dbReference type="NCBI Taxonomy" id="1435051"/>
    <lineage>
        <taxon>Bacteria</taxon>
        <taxon>Bacillati</taxon>
        <taxon>Actinomycetota</taxon>
        <taxon>Actinomycetes</taxon>
        <taxon>Bifidobacteriales</taxon>
        <taxon>Bifidobacteriaceae</taxon>
        <taxon>Bifidobacterium</taxon>
    </lineage>
</organism>
<reference evidence="1 2" key="1">
    <citation type="journal article" date="2014" name="Genome Announc.">
        <title>The Genome Sequence of Bifidobacterium moukalabense DSM 27321 Highlights the Close Phylogenetic Relatedness with the Bifidobacterium dentium Taxon.</title>
        <authorList>
            <person name="Lugli G.A."/>
            <person name="Duranti S."/>
            <person name="Milani C."/>
            <person name="Turroni F."/>
            <person name="Viappiani A."/>
            <person name="Mangifesta M."/>
            <person name="van Sinderen D."/>
            <person name="Ventura M."/>
        </authorList>
    </citation>
    <scope>NUCLEOTIDE SEQUENCE [LARGE SCALE GENOMIC DNA]</scope>
    <source>
        <strain evidence="1 2">DSM 27321</strain>
    </source>
</reference>
<dbReference type="OrthoDB" id="4527292at2"/>
<dbReference type="EMBL" id="AZMV01000007">
    <property type="protein sequence ID" value="ETY70927.1"/>
    <property type="molecule type" value="Genomic_DNA"/>
</dbReference>
<gene>
    <name evidence="1" type="ORF">BMOU_1790</name>
</gene>
<proteinExistence type="predicted"/>
<dbReference type="InterPro" id="IPR050583">
    <property type="entry name" value="Mycobacterial_A85_antigen"/>
</dbReference>
<dbReference type="eggNOG" id="COG0627">
    <property type="taxonomic scope" value="Bacteria"/>
</dbReference>
<dbReference type="PANTHER" id="PTHR48098">
    <property type="entry name" value="ENTEROCHELIN ESTERASE-RELATED"/>
    <property type="match status" value="1"/>
</dbReference>
<dbReference type="Gene3D" id="3.40.50.1820">
    <property type="entry name" value="alpha/beta hydrolase"/>
    <property type="match status" value="1"/>
</dbReference>
<comment type="caution">
    <text evidence="1">The sequence shown here is derived from an EMBL/GenBank/DDBJ whole genome shotgun (WGS) entry which is preliminary data.</text>
</comment>
<evidence type="ECO:0000313" key="2">
    <source>
        <dbReference type="Proteomes" id="UP000019155"/>
    </source>
</evidence>
<dbReference type="RefSeq" id="WP_034876832.1">
    <property type="nucleotide sequence ID" value="NZ_AZMV01000007.1"/>
</dbReference>
<dbReference type="GO" id="GO:0016747">
    <property type="term" value="F:acyltransferase activity, transferring groups other than amino-acyl groups"/>
    <property type="evidence" value="ECO:0007669"/>
    <property type="project" value="TreeGrafter"/>
</dbReference>
<dbReference type="AlphaFoldDB" id="W4N7B0"/>